<accession>A0A0F9IFP2</accession>
<comment type="caution">
    <text evidence="1">The sequence shown here is derived from an EMBL/GenBank/DDBJ whole genome shotgun (WGS) entry which is preliminary data.</text>
</comment>
<protein>
    <submittedName>
        <fullName evidence="1">Uncharacterized protein</fullName>
    </submittedName>
</protein>
<gene>
    <name evidence="1" type="ORF">LCGC14_1585180</name>
</gene>
<evidence type="ECO:0000313" key="1">
    <source>
        <dbReference type="EMBL" id="KKM26401.1"/>
    </source>
</evidence>
<name>A0A0F9IFP2_9ZZZZ</name>
<dbReference type="EMBL" id="LAZR01012519">
    <property type="protein sequence ID" value="KKM26401.1"/>
    <property type="molecule type" value="Genomic_DNA"/>
</dbReference>
<dbReference type="AlphaFoldDB" id="A0A0F9IFP2"/>
<organism evidence="1">
    <name type="scientific">marine sediment metagenome</name>
    <dbReference type="NCBI Taxonomy" id="412755"/>
    <lineage>
        <taxon>unclassified sequences</taxon>
        <taxon>metagenomes</taxon>
        <taxon>ecological metagenomes</taxon>
    </lineage>
</organism>
<sequence>MPADLNSFANKIARKYYTMKDEPLLKLIQDNLNYLIEEKKKRNKWMNKDKN</sequence>
<proteinExistence type="predicted"/>
<reference evidence="1" key="1">
    <citation type="journal article" date="2015" name="Nature">
        <title>Complex archaea that bridge the gap between prokaryotes and eukaryotes.</title>
        <authorList>
            <person name="Spang A."/>
            <person name="Saw J.H."/>
            <person name="Jorgensen S.L."/>
            <person name="Zaremba-Niedzwiedzka K."/>
            <person name="Martijn J."/>
            <person name="Lind A.E."/>
            <person name="van Eijk R."/>
            <person name="Schleper C."/>
            <person name="Guy L."/>
            <person name="Ettema T.J."/>
        </authorList>
    </citation>
    <scope>NUCLEOTIDE SEQUENCE</scope>
</reference>